<dbReference type="EMBL" id="JABCKI010005781">
    <property type="protein sequence ID" value="KAG5638110.1"/>
    <property type="molecule type" value="Genomic_DNA"/>
</dbReference>
<feature type="domain" description="Tubulin/FtsZ 2-layer sandwich" evidence="7">
    <location>
        <begin position="1"/>
        <end position="116"/>
    </location>
</feature>
<dbReference type="InterPro" id="IPR002453">
    <property type="entry name" value="Beta_tubulin"/>
</dbReference>
<reference evidence="8" key="2">
    <citation type="submission" date="2021-10" db="EMBL/GenBank/DDBJ databases">
        <title>Phylogenomics reveals ancestral predisposition of the termite-cultivated fungus Termitomyces towards a domesticated lifestyle.</title>
        <authorList>
            <person name="Auxier B."/>
            <person name="Grum-Grzhimaylo A."/>
            <person name="Cardenas M.E."/>
            <person name="Lodge J.D."/>
            <person name="Laessoe T."/>
            <person name="Pedersen O."/>
            <person name="Smith M.E."/>
            <person name="Kuyper T.W."/>
            <person name="Franco-Molano E.A."/>
            <person name="Baroni T.J."/>
            <person name="Aanen D.K."/>
        </authorList>
    </citation>
    <scope>NUCLEOTIDE SEQUENCE</scope>
    <source>
        <strain evidence="8">D49</strain>
    </source>
</reference>
<comment type="similarity">
    <text evidence="2">Belongs to the tubulin family.</text>
</comment>
<dbReference type="SUPFAM" id="SSF55307">
    <property type="entry name" value="Tubulin C-terminal domain-like"/>
    <property type="match status" value="1"/>
</dbReference>
<dbReference type="AlphaFoldDB" id="A0A9P7FZJ1"/>
<evidence type="ECO:0000256" key="3">
    <source>
        <dbReference type="ARBA" id="ARBA00022701"/>
    </source>
</evidence>
<dbReference type="InterPro" id="IPR023123">
    <property type="entry name" value="Tubulin_C"/>
</dbReference>
<dbReference type="PANTHER" id="PTHR11588">
    <property type="entry name" value="TUBULIN"/>
    <property type="match status" value="1"/>
</dbReference>
<organism evidence="8 9">
    <name type="scientific">Sphagnurus paluster</name>
    <dbReference type="NCBI Taxonomy" id="117069"/>
    <lineage>
        <taxon>Eukaryota</taxon>
        <taxon>Fungi</taxon>
        <taxon>Dikarya</taxon>
        <taxon>Basidiomycota</taxon>
        <taxon>Agaricomycotina</taxon>
        <taxon>Agaricomycetes</taxon>
        <taxon>Agaricomycetidae</taxon>
        <taxon>Agaricales</taxon>
        <taxon>Tricholomatineae</taxon>
        <taxon>Lyophyllaceae</taxon>
        <taxon>Sphagnurus</taxon>
    </lineage>
</organism>
<evidence type="ECO:0000259" key="7">
    <source>
        <dbReference type="Pfam" id="PF03953"/>
    </source>
</evidence>
<evidence type="ECO:0000256" key="2">
    <source>
        <dbReference type="ARBA" id="ARBA00009636"/>
    </source>
</evidence>
<dbReference type="GO" id="GO:0005200">
    <property type="term" value="F:structural constituent of cytoskeleton"/>
    <property type="evidence" value="ECO:0007669"/>
    <property type="project" value="InterPro"/>
</dbReference>
<keyword evidence="6" id="KW-0206">Cytoskeleton</keyword>
<dbReference type="GO" id="GO:0007017">
    <property type="term" value="P:microtubule-based process"/>
    <property type="evidence" value="ECO:0007669"/>
    <property type="project" value="InterPro"/>
</dbReference>
<evidence type="ECO:0000256" key="6">
    <source>
        <dbReference type="ARBA" id="ARBA00023212"/>
    </source>
</evidence>
<dbReference type="GO" id="GO:0005525">
    <property type="term" value="F:GTP binding"/>
    <property type="evidence" value="ECO:0007669"/>
    <property type="project" value="UniProtKB-KW"/>
</dbReference>
<dbReference type="PRINTS" id="PR01163">
    <property type="entry name" value="BETATUBULIN"/>
</dbReference>
<evidence type="ECO:0000313" key="9">
    <source>
        <dbReference type="Proteomes" id="UP000717328"/>
    </source>
</evidence>
<dbReference type="GO" id="GO:0005874">
    <property type="term" value="C:microtubule"/>
    <property type="evidence" value="ECO:0007669"/>
    <property type="project" value="UniProtKB-KW"/>
</dbReference>
<dbReference type="InterPro" id="IPR018316">
    <property type="entry name" value="Tubulin/FtsZ_2-layer-sand-dom"/>
</dbReference>
<dbReference type="InterPro" id="IPR037103">
    <property type="entry name" value="Tubulin/FtsZ-like_C"/>
</dbReference>
<gene>
    <name evidence="8" type="primary">TUBB2</name>
    <name evidence="8" type="ORF">H0H81_001788</name>
</gene>
<keyword evidence="4" id="KW-0547">Nucleotide-binding</keyword>
<dbReference type="InterPro" id="IPR008280">
    <property type="entry name" value="Tub_FtsZ_C"/>
</dbReference>
<keyword evidence="6" id="KW-0963">Cytoplasm</keyword>
<protein>
    <submittedName>
        <fullName evidence="8">Tubulin beta-2 chain</fullName>
    </submittedName>
</protein>
<reference evidence="8" key="1">
    <citation type="submission" date="2021-02" db="EMBL/GenBank/DDBJ databases">
        <authorList>
            <person name="Nieuwenhuis M."/>
            <person name="Van De Peppel L.J.J."/>
        </authorList>
    </citation>
    <scope>NUCLEOTIDE SEQUENCE</scope>
    <source>
        <strain evidence="8">D49</strain>
    </source>
</reference>
<keyword evidence="9" id="KW-1185">Reference proteome</keyword>
<proteinExistence type="inferred from homology"/>
<comment type="caution">
    <text evidence="8">The sequence shown here is derived from an EMBL/GenBank/DDBJ whole genome shotgun (WGS) entry which is preliminary data.</text>
</comment>
<evidence type="ECO:0000256" key="1">
    <source>
        <dbReference type="ARBA" id="ARBA00004245"/>
    </source>
</evidence>
<evidence type="ECO:0000313" key="8">
    <source>
        <dbReference type="EMBL" id="KAG5638110.1"/>
    </source>
</evidence>
<dbReference type="Pfam" id="PF03953">
    <property type="entry name" value="Tubulin_C"/>
    <property type="match status" value="1"/>
</dbReference>
<dbReference type="OrthoDB" id="1662883at2759"/>
<dbReference type="GO" id="GO:0003924">
    <property type="term" value="F:GTPase activity"/>
    <property type="evidence" value="ECO:0007669"/>
    <property type="project" value="InterPro"/>
</dbReference>
<evidence type="ECO:0000256" key="4">
    <source>
        <dbReference type="ARBA" id="ARBA00022741"/>
    </source>
</evidence>
<keyword evidence="3" id="KW-0493">Microtubule</keyword>
<dbReference type="Gene3D" id="3.30.1330.20">
    <property type="entry name" value="Tubulin/FtsZ, C-terminal domain"/>
    <property type="match status" value="1"/>
</dbReference>
<dbReference type="Gene3D" id="1.10.287.600">
    <property type="entry name" value="Helix hairpin bin"/>
    <property type="match status" value="1"/>
</dbReference>
<comment type="subcellular location">
    <subcellularLocation>
        <location evidence="1">Cytoplasm</location>
        <location evidence="1">Cytoskeleton</location>
    </subcellularLocation>
</comment>
<accession>A0A9P7FZJ1</accession>
<sequence>MPSYAPFYNPKSRAFQGTSIPELTKALFDRKNLLVACNPAHGRYLTAATIFRGKISSREAEVRGPPASPTKNSHQFVEWIPDNVSVSLVSVPPVGQTQSATGLSNSTAIQEVFKRTADSFNTMFKRKAYLHWYTGEGMDVMEFSEAESNTQDLMYAPVRFIYSSDN</sequence>
<dbReference type="Proteomes" id="UP000717328">
    <property type="component" value="Unassembled WGS sequence"/>
</dbReference>
<keyword evidence="5" id="KW-0342">GTP-binding</keyword>
<evidence type="ECO:0000256" key="5">
    <source>
        <dbReference type="ARBA" id="ARBA00023134"/>
    </source>
</evidence>
<name>A0A9P7FZJ1_9AGAR</name>
<dbReference type="InterPro" id="IPR000217">
    <property type="entry name" value="Tubulin"/>
</dbReference>